<feature type="compositionally biased region" description="Basic and acidic residues" evidence="1">
    <location>
        <begin position="78"/>
        <end position="88"/>
    </location>
</feature>
<evidence type="ECO:0000313" key="2">
    <source>
        <dbReference type="EMBL" id="KAK4035688.1"/>
    </source>
</evidence>
<dbReference type="Proteomes" id="UP001234178">
    <property type="component" value="Unassembled WGS sequence"/>
</dbReference>
<accession>A0ABR0B1W7</accession>
<organism evidence="2 3">
    <name type="scientific">Daphnia magna</name>
    <dbReference type="NCBI Taxonomy" id="35525"/>
    <lineage>
        <taxon>Eukaryota</taxon>
        <taxon>Metazoa</taxon>
        <taxon>Ecdysozoa</taxon>
        <taxon>Arthropoda</taxon>
        <taxon>Crustacea</taxon>
        <taxon>Branchiopoda</taxon>
        <taxon>Diplostraca</taxon>
        <taxon>Cladocera</taxon>
        <taxon>Anomopoda</taxon>
        <taxon>Daphniidae</taxon>
        <taxon>Daphnia</taxon>
    </lineage>
</organism>
<gene>
    <name evidence="2" type="ORF">OUZ56_027773</name>
</gene>
<comment type="caution">
    <text evidence="2">The sequence shown here is derived from an EMBL/GenBank/DDBJ whole genome shotgun (WGS) entry which is preliminary data.</text>
</comment>
<keyword evidence="3" id="KW-1185">Reference proteome</keyword>
<sequence>MTKTYGDSLANSWASPPMFEGPKIPSVPCFKHHLLKNTVRQKAHTKCDCVLHGFWRQLTSAVKDKTKENMGVSNSRSAENRVPKEIKC</sequence>
<feature type="region of interest" description="Disordered" evidence="1">
    <location>
        <begin position="66"/>
        <end position="88"/>
    </location>
</feature>
<dbReference type="EMBL" id="JAOYFB010000040">
    <property type="protein sequence ID" value="KAK4035688.1"/>
    <property type="molecule type" value="Genomic_DNA"/>
</dbReference>
<evidence type="ECO:0000256" key="1">
    <source>
        <dbReference type="SAM" id="MobiDB-lite"/>
    </source>
</evidence>
<name>A0ABR0B1W7_9CRUS</name>
<proteinExistence type="predicted"/>
<protein>
    <submittedName>
        <fullName evidence="2">Uncharacterized protein</fullName>
    </submittedName>
</protein>
<evidence type="ECO:0000313" key="3">
    <source>
        <dbReference type="Proteomes" id="UP001234178"/>
    </source>
</evidence>
<reference evidence="2 3" key="1">
    <citation type="journal article" date="2023" name="Nucleic Acids Res.">
        <title>The hologenome of Daphnia magna reveals possible DNA methylation and microbiome-mediated evolution of the host genome.</title>
        <authorList>
            <person name="Chaturvedi A."/>
            <person name="Li X."/>
            <person name="Dhandapani V."/>
            <person name="Marshall H."/>
            <person name="Kissane S."/>
            <person name="Cuenca-Cambronero M."/>
            <person name="Asole G."/>
            <person name="Calvet F."/>
            <person name="Ruiz-Romero M."/>
            <person name="Marangio P."/>
            <person name="Guigo R."/>
            <person name="Rago D."/>
            <person name="Mirbahai L."/>
            <person name="Eastwood N."/>
            <person name="Colbourne J.K."/>
            <person name="Zhou J."/>
            <person name="Mallon E."/>
            <person name="Orsini L."/>
        </authorList>
    </citation>
    <scope>NUCLEOTIDE SEQUENCE [LARGE SCALE GENOMIC DNA]</scope>
    <source>
        <strain evidence="2">LRV0_1</strain>
    </source>
</reference>